<dbReference type="InterPro" id="IPR051082">
    <property type="entry name" value="Pentapeptide-BTB/POZ_domain"/>
</dbReference>
<accession>A0A1V1P319</accession>
<dbReference type="InterPro" id="IPR001646">
    <property type="entry name" value="5peptide_repeat"/>
</dbReference>
<protein>
    <submittedName>
        <fullName evidence="1">Pentapeptide repeat-containing protein</fullName>
    </submittedName>
</protein>
<dbReference type="Proteomes" id="UP000189670">
    <property type="component" value="Unassembled WGS sequence"/>
</dbReference>
<evidence type="ECO:0000313" key="2">
    <source>
        <dbReference type="Proteomes" id="UP000189670"/>
    </source>
</evidence>
<proteinExistence type="predicted"/>
<dbReference type="Gene3D" id="2.160.20.80">
    <property type="entry name" value="E3 ubiquitin-protein ligase SopA"/>
    <property type="match status" value="1"/>
</dbReference>
<dbReference type="PANTHER" id="PTHR14136:SF17">
    <property type="entry name" value="BTB_POZ DOMAIN-CONTAINING PROTEIN KCTD9"/>
    <property type="match status" value="1"/>
</dbReference>
<organism evidence="1 2">
    <name type="scientific">Candidatus Magnetoglobus multicellularis str. Araruama</name>
    <dbReference type="NCBI Taxonomy" id="890399"/>
    <lineage>
        <taxon>Bacteria</taxon>
        <taxon>Pseudomonadati</taxon>
        <taxon>Thermodesulfobacteriota</taxon>
        <taxon>Desulfobacteria</taxon>
        <taxon>Desulfobacterales</taxon>
        <taxon>Desulfobacteraceae</taxon>
        <taxon>Candidatus Magnetoglobus</taxon>
    </lineage>
</organism>
<sequence>MHNTNFTRAYLNKVNLVNVNLLFATLSSTSFYLAKNIPEWIKIGMDKDSIYTQKRLVDSIRNGFNNLSSSANLSHANLSHANLSFANLCRANLSCTNLADTKLNNTNLDGAVLEKTNLTNANLCQANLKQANFSYAKLIDTNLSYANLDQASLRYAYLKNTNFTGVIRLPPWIIKGMDKKSNIFTKTVG</sequence>
<evidence type="ECO:0000313" key="1">
    <source>
        <dbReference type="EMBL" id="ETR69289.1"/>
    </source>
</evidence>
<name>A0A1V1P319_9BACT</name>
<dbReference type="AlphaFoldDB" id="A0A1V1P319"/>
<dbReference type="SUPFAM" id="SSF141571">
    <property type="entry name" value="Pentapeptide repeat-like"/>
    <property type="match status" value="1"/>
</dbReference>
<gene>
    <name evidence="1" type="ORF">OMM_04024</name>
</gene>
<comment type="caution">
    <text evidence="1">The sequence shown here is derived from an EMBL/GenBank/DDBJ whole genome shotgun (WGS) entry which is preliminary data.</text>
</comment>
<dbReference type="PANTHER" id="PTHR14136">
    <property type="entry name" value="BTB_POZ DOMAIN-CONTAINING PROTEIN KCTD9"/>
    <property type="match status" value="1"/>
</dbReference>
<dbReference type="EMBL" id="ATBP01000684">
    <property type="protein sequence ID" value="ETR69289.1"/>
    <property type="molecule type" value="Genomic_DNA"/>
</dbReference>
<reference evidence="2" key="1">
    <citation type="submission" date="2012-11" db="EMBL/GenBank/DDBJ databases">
        <authorList>
            <person name="Lucero-Rivera Y.E."/>
            <person name="Tovar-Ramirez D."/>
        </authorList>
    </citation>
    <scope>NUCLEOTIDE SEQUENCE [LARGE SCALE GENOMIC DNA]</scope>
    <source>
        <strain evidence="2">Araruama</strain>
    </source>
</reference>
<dbReference type="Pfam" id="PF00805">
    <property type="entry name" value="Pentapeptide"/>
    <property type="match status" value="2"/>
</dbReference>